<evidence type="ECO:0000256" key="6">
    <source>
        <dbReference type="ARBA" id="ARBA00022840"/>
    </source>
</evidence>
<evidence type="ECO:0000313" key="11">
    <source>
        <dbReference type="EMBL" id="GIQ69600.1"/>
    </source>
</evidence>
<keyword evidence="6 9" id="KW-0067">ATP-binding</keyword>
<dbReference type="RefSeq" id="WP_213412395.1">
    <property type="nucleotide sequence ID" value="NZ_BOVK01000031.1"/>
</dbReference>
<gene>
    <name evidence="11" type="ORF">XYCOK13_24240</name>
</gene>
<evidence type="ECO:0000256" key="3">
    <source>
        <dbReference type="ARBA" id="ARBA00022679"/>
    </source>
</evidence>
<evidence type="ECO:0000256" key="4">
    <source>
        <dbReference type="ARBA" id="ARBA00022741"/>
    </source>
</evidence>
<dbReference type="PROSITE" id="PS00107">
    <property type="entry name" value="PROTEIN_KINASE_ATP"/>
    <property type="match status" value="1"/>
</dbReference>
<feature type="domain" description="Protein kinase" evidence="10">
    <location>
        <begin position="31"/>
        <end position="286"/>
    </location>
</feature>
<dbReference type="Gene3D" id="1.10.510.10">
    <property type="entry name" value="Transferase(Phosphotransferase) domain 1"/>
    <property type="match status" value="1"/>
</dbReference>
<dbReference type="PROSITE" id="PS00109">
    <property type="entry name" value="PROTEIN_KINASE_TYR"/>
    <property type="match status" value="1"/>
</dbReference>
<dbReference type="PROSITE" id="PS50011">
    <property type="entry name" value="PROTEIN_KINASE_DOM"/>
    <property type="match status" value="1"/>
</dbReference>
<comment type="catalytic activity">
    <reaction evidence="7">
        <text>L-threonyl-[protein] + ATP = O-phospho-L-threonyl-[protein] + ADP + H(+)</text>
        <dbReference type="Rhea" id="RHEA:46608"/>
        <dbReference type="Rhea" id="RHEA-COMP:11060"/>
        <dbReference type="Rhea" id="RHEA-COMP:11605"/>
        <dbReference type="ChEBI" id="CHEBI:15378"/>
        <dbReference type="ChEBI" id="CHEBI:30013"/>
        <dbReference type="ChEBI" id="CHEBI:30616"/>
        <dbReference type="ChEBI" id="CHEBI:61977"/>
        <dbReference type="ChEBI" id="CHEBI:456216"/>
        <dbReference type="EC" id="2.7.11.1"/>
    </reaction>
</comment>
<dbReference type="AlphaFoldDB" id="A0A8J4M291"/>
<dbReference type="InterPro" id="IPR011009">
    <property type="entry name" value="Kinase-like_dom_sf"/>
</dbReference>
<keyword evidence="12" id="KW-1185">Reference proteome</keyword>
<organism evidence="11 12">
    <name type="scientific">Xylanibacillus composti</name>
    <dbReference type="NCBI Taxonomy" id="1572762"/>
    <lineage>
        <taxon>Bacteria</taxon>
        <taxon>Bacillati</taxon>
        <taxon>Bacillota</taxon>
        <taxon>Bacilli</taxon>
        <taxon>Bacillales</taxon>
        <taxon>Paenibacillaceae</taxon>
        <taxon>Xylanibacillus</taxon>
    </lineage>
</organism>
<evidence type="ECO:0000259" key="10">
    <source>
        <dbReference type="PROSITE" id="PS50011"/>
    </source>
</evidence>
<dbReference type="Pfam" id="PF00069">
    <property type="entry name" value="Pkinase"/>
    <property type="match status" value="1"/>
</dbReference>
<evidence type="ECO:0000256" key="7">
    <source>
        <dbReference type="ARBA" id="ARBA00047899"/>
    </source>
</evidence>
<keyword evidence="2 11" id="KW-0723">Serine/threonine-protein kinase</keyword>
<dbReference type="InterPro" id="IPR017441">
    <property type="entry name" value="Protein_kinase_ATP_BS"/>
</dbReference>
<feature type="binding site" evidence="9">
    <location>
        <position position="60"/>
    </location>
    <ligand>
        <name>ATP</name>
        <dbReference type="ChEBI" id="CHEBI:30616"/>
    </ligand>
</feature>
<dbReference type="SUPFAM" id="SSF56112">
    <property type="entry name" value="Protein kinase-like (PK-like)"/>
    <property type="match status" value="1"/>
</dbReference>
<evidence type="ECO:0000256" key="1">
    <source>
        <dbReference type="ARBA" id="ARBA00012513"/>
    </source>
</evidence>
<accession>A0A8J4M291</accession>
<evidence type="ECO:0000256" key="8">
    <source>
        <dbReference type="ARBA" id="ARBA00048679"/>
    </source>
</evidence>
<keyword evidence="3" id="KW-0808">Transferase</keyword>
<dbReference type="InterPro" id="IPR000719">
    <property type="entry name" value="Prot_kinase_dom"/>
</dbReference>
<dbReference type="InterPro" id="IPR008266">
    <property type="entry name" value="Tyr_kinase_AS"/>
</dbReference>
<keyword evidence="5 11" id="KW-0418">Kinase</keyword>
<dbReference type="EC" id="2.7.11.1" evidence="1"/>
<name>A0A8J4M291_9BACL</name>
<evidence type="ECO:0000256" key="2">
    <source>
        <dbReference type="ARBA" id="ARBA00022527"/>
    </source>
</evidence>
<dbReference type="GO" id="GO:0004674">
    <property type="term" value="F:protein serine/threonine kinase activity"/>
    <property type="evidence" value="ECO:0007669"/>
    <property type="project" value="UniProtKB-KW"/>
</dbReference>
<comment type="caution">
    <text evidence="11">The sequence shown here is derived from an EMBL/GenBank/DDBJ whole genome shotgun (WGS) entry which is preliminary data.</text>
</comment>
<dbReference type="PANTHER" id="PTHR24363">
    <property type="entry name" value="SERINE/THREONINE PROTEIN KINASE"/>
    <property type="match status" value="1"/>
</dbReference>
<reference evidence="11" key="1">
    <citation type="submission" date="2021-04" db="EMBL/GenBank/DDBJ databases">
        <title>Draft genome sequence of Xylanibacillus composti strain K13.</title>
        <authorList>
            <person name="Uke A."/>
            <person name="Chhe C."/>
            <person name="Baramee S."/>
            <person name="Kosugi A."/>
        </authorList>
    </citation>
    <scope>NUCLEOTIDE SEQUENCE</scope>
    <source>
        <strain evidence="11">K13</strain>
    </source>
</reference>
<evidence type="ECO:0000256" key="9">
    <source>
        <dbReference type="PROSITE-ProRule" id="PRU10141"/>
    </source>
</evidence>
<evidence type="ECO:0000313" key="12">
    <source>
        <dbReference type="Proteomes" id="UP000677918"/>
    </source>
</evidence>
<dbReference type="GO" id="GO:0005524">
    <property type="term" value="F:ATP binding"/>
    <property type="evidence" value="ECO:0007669"/>
    <property type="project" value="UniProtKB-UniRule"/>
</dbReference>
<sequence>MPTTIETNRSLHNRIRMNWAFRRGKLIRGRYRLLRRLGVGSYGYTYLCRDLSHDQLCVLKVSLPARGSAERAARIYQHEINCLSAIRHPHIPALLETFAHSRYLCCTMTYIEGDTLDACLFRDGRVFAECEALQLLHQLLDVVGYLHSKGFVHRDISIANVMLTGNTVTLIDFGLARPIPADETEQLRVEDVEADDPTDKRLRRALHPSSDFYALGHLLLFLLYSGYSEQPGQEEAADASWEEELRVHPDTKKLLRRLLMAEQPFSEANDIQQQIRAIVESLSHRN</sequence>
<evidence type="ECO:0000256" key="5">
    <source>
        <dbReference type="ARBA" id="ARBA00022777"/>
    </source>
</evidence>
<dbReference type="PANTHER" id="PTHR24363:SF0">
    <property type="entry name" value="SERINE_THREONINE KINASE LIKE DOMAIN CONTAINING 1"/>
    <property type="match status" value="1"/>
</dbReference>
<proteinExistence type="predicted"/>
<dbReference type="Proteomes" id="UP000677918">
    <property type="component" value="Unassembled WGS sequence"/>
</dbReference>
<comment type="catalytic activity">
    <reaction evidence="8">
        <text>L-seryl-[protein] + ATP = O-phospho-L-seryl-[protein] + ADP + H(+)</text>
        <dbReference type="Rhea" id="RHEA:17989"/>
        <dbReference type="Rhea" id="RHEA-COMP:9863"/>
        <dbReference type="Rhea" id="RHEA-COMP:11604"/>
        <dbReference type="ChEBI" id="CHEBI:15378"/>
        <dbReference type="ChEBI" id="CHEBI:29999"/>
        <dbReference type="ChEBI" id="CHEBI:30616"/>
        <dbReference type="ChEBI" id="CHEBI:83421"/>
        <dbReference type="ChEBI" id="CHEBI:456216"/>
        <dbReference type="EC" id="2.7.11.1"/>
    </reaction>
</comment>
<dbReference type="EMBL" id="BOVK01000031">
    <property type="protein sequence ID" value="GIQ69600.1"/>
    <property type="molecule type" value="Genomic_DNA"/>
</dbReference>
<dbReference type="CDD" id="cd00180">
    <property type="entry name" value="PKc"/>
    <property type="match status" value="1"/>
</dbReference>
<keyword evidence="4 9" id="KW-0547">Nucleotide-binding</keyword>
<protein>
    <recommendedName>
        <fullName evidence="1">non-specific serine/threonine protein kinase</fullName>
        <ecNumber evidence="1">2.7.11.1</ecNumber>
    </recommendedName>
</protein>